<evidence type="ECO:0000313" key="1">
    <source>
        <dbReference type="EMBL" id="OOC52435.1"/>
    </source>
</evidence>
<evidence type="ECO:0000313" key="2">
    <source>
        <dbReference type="Proteomes" id="UP000189004"/>
    </source>
</evidence>
<accession>A0A1V3BVB2</accession>
<sequence length="300" mass="31864">MEWKGPGPAAAHTAIVYARVGGDSVPWSPDMGASGFVWTAVCTCGWASGNHYHPPEHGLARAWGEHVRREVPELRLHEIAAESDDSGPLTTEVRVLRSQGVSWERIATAVGITRQSAHRRWRHVETELAAITTGGPSADLARLRGALSHLAAVVDVHDDARPEIQILYGIVTAGEQVAAALARTPEESWHLSDDLSTAAAHLEDAMVMAHRQVSRQGGAATVDSNQVLDWGGRIELVLDETARTPEEGPVYFVTARAFDATDASIAVGSGDTVSGALAALTSQDAPAEVSSTDLPLDPPF</sequence>
<gene>
    <name evidence="1" type="ORF">NOSIN_00120</name>
</gene>
<dbReference type="STRING" id="501010.NOSIN_00120"/>
<dbReference type="OrthoDB" id="9812570at2"/>
<dbReference type="Proteomes" id="UP000189004">
    <property type="component" value="Unassembled WGS sequence"/>
</dbReference>
<keyword evidence="2" id="KW-1185">Reference proteome</keyword>
<comment type="caution">
    <text evidence="1">The sequence shown here is derived from an EMBL/GenBank/DDBJ whole genome shotgun (WGS) entry which is preliminary data.</text>
</comment>
<name>A0A1V3BVB2_9ACTN</name>
<reference evidence="2" key="1">
    <citation type="submission" date="2016-08" db="EMBL/GenBank/DDBJ databases">
        <authorList>
            <person name="Tokovenko B."/>
            <person name="Kalinowski J."/>
        </authorList>
    </citation>
    <scope>NUCLEOTIDE SEQUENCE [LARGE SCALE GENOMIC DNA]</scope>
    <source>
        <strain evidence="2">UTMC102</strain>
    </source>
</reference>
<organism evidence="1 2">
    <name type="scientific">Nocardiopsis sinuspersici</name>
    <dbReference type="NCBI Taxonomy" id="501010"/>
    <lineage>
        <taxon>Bacteria</taxon>
        <taxon>Bacillati</taxon>
        <taxon>Actinomycetota</taxon>
        <taxon>Actinomycetes</taxon>
        <taxon>Streptosporangiales</taxon>
        <taxon>Nocardiopsidaceae</taxon>
        <taxon>Nocardiopsis</taxon>
    </lineage>
</organism>
<protein>
    <submittedName>
        <fullName evidence="1">Uncharacterized protein</fullName>
    </submittedName>
</protein>
<dbReference type="RefSeq" id="WP_077688776.1">
    <property type="nucleotide sequence ID" value="NZ_MCOK01000001.1"/>
</dbReference>
<dbReference type="EMBL" id="MCOK01000001">
    <property type="protein sequence ID" value="OOC52435.1"/>
    <property type="molecule type" value="Genomic_DNA"/>
</dbReference>
<dbReference type="AlphaFoldDB" id="A0A1V3BVB2"/>
<proteinExistence type="predicted"/>